<dbReference type="InterPro" id="IPR049326">
    <property type="entry name" value="Rhodopsin_dom_fungi"/>
</dbReference>
<dbReference type="EMBL" id="LKEB01000004">
    <property type="protein sequence ID" value="ROW16616.1"/>
    <property type="molecule type" value="Genomic_DNA"/>
</dbReference>
<dbReference type="InterPro" id="IPR036388">
    <property type="entry name" value="WH-like_DNA-bd_sf"/>
</dbReference>
<evidence type="ECO:0000256" key="3">
    <source>
        <dbReference type="ARBA" id="ARBA00022691"/>
    </source>
</evidence>
<evidence type="ECO:0000313" key="8">
    <source>
        <dbReference type="EMBL" id="ROW16616.1"/>
    </source>
</evidence>
<dbReference type="PANTHER" id="PTHR43712:SF1">
    <property type="entry name" value="HYPOTHETICAL O-METHYLTRANSFERASE (EUROFUNG)-RELATED"/>
    <property type="match status" value="1"/>
</dbReference>
<evidence type="ECO:0000256" key="2">
    <source>
        <dbReference type="ARBA" id="ARBA00022679"/>
    </source>
</evidence>
<evidence type="ECO:0000259" key="5">
    <source>
        <dbReference type="Pfam" id="PF00891"/>
    </source>
</evidence>
<dbReference type="Gene3D" id="3.40.50.150">
    <property type="entry name" value="Vaccinia Virus protein VP39"/>
    <property type="match status" value="1"/>
</dbReference>
<dbReference type="Gene3D" id="1.10.10.10">
    <property type="entry name" value="Winged helix-like DNA-binding domain superfamily/Winged helix DNA-binding domain"/>
    <property type="match status" value="1"/>
</dbReference>
<name>A0A423XKQ8_9PEZI</name>
<feature type="transmembrane region" description="Helical" evidence="4">
    <location>
        <begin position="34"/>
        <end position="54"/>
    </location>
</feature>
<evidence type="ECO:0000259" key="7">
    <source>
        <dbReference type="Pfam" id="PF20684"/>
    </source>
</evidence>
<reference evidence="8 9" key="1">
    <citation type="submission" date="2015-09" db="EMBL/GenBank/DDBJ databases">
        <title>Host preference determinants of Valsa canker pathogens revealed by comparative genomics.</title>
        <authorList>
            <person name="Yin Z."/>
            <person name="Huang L."/>
        </authorList>
    </citation>
    <scope>NUCLEOTIDE SEQUENCE [LARGE SCALE GENOMIC DNA]</scope>
    <source>
        <strain evidence="8 9">SXYLt</strain>
    </source>
</reference>
<evidence type="ECO:0000256" key="4">
    <source>
        <dbReference type="SAM" id="Phobius"/>
    </source>
</evidence>
<comment type="caution">
    <text evidence="8">The sequence shown here is derived from an EMBL/GenBank/DDBJ whole genome shotgun (WGS) entry which is preliminary data.</text>
</comment>
<feature type="domain" description="Rhodopsin" evidence="7">
    <location>
        <begin position="4"/>
        <end position="59"/>
    </location>
</feature>
<organism evidence="8 9">
    <name type="scientific">Cytospora leucostoma</name>
    <dbReference type="NCBI Taxonomy" id="1230097"/>
    <lineage>
        <taxon>Eukaryota</taxon>
        <taxon>Fungi</taxon>
        <taxon>Dikarya</taxon>
        <taxon>Ascomycota</taxon>
        <taxon>Pezizomycotina</taxon>
        <taxon>Sordariomycetes</taxon>
        <taxon>Sordariomycetidae</taxon>
        <taxon>Diaporthales</taxon>
        <taxon>Cytosporaceae</taxon>
        <taxon>Cytospora</taxon>
    </lineage>
</organism>
<evidence type="ECO:0000313" key="9">
    <source>
        <dbReference type="Proteomes" id="UP000285146"/>
    </source>
</evidence>
<keyword evidence="2" id="KW-0808">Transferase</keyword>
<keyword evidence="9" id="KW-1185">Reference proteome</keyword>
<dbReference type="InterPro" id="IPR029063">
    <property type="entry name" value="SAM-dependent_MTases_sf"/>
</dbReference>
<dbReference type="PANTHER" id="PTHR43712">
    <property type="entry name" value="PUTATIVE (AFU_ORTHOLOGUE AFUA_4G14580)-RELATED"/>
    <property type="match status" value="1"/>
</dbReference>
<proteinExistence type="predicted"/>
<dbReference type="Proteomes" id="UP000285146">
    <property type="component" value="Unassembled WGS sequence"/>
</dbReference>
<keyword evidence="4" id="KW-1133">Transmembrane helix</keyword>
<evidence type="ECO:0000256" key="1">
    <source>
        <dbReference type="ARBA" id="ARBA00022603"/>
    </source>
</evidence>
<dbReference type="InParanoid" id="A0A423XKQ8"/>
<dbReference type="AlphaFoldDB" id="A0A423XKQ8"/>
<dbReference type="InterPro" id="IPR036390">
    <property type="entry name" value="WH_DNA-bd_sf"/>
</dbReference>
<dbReference type="InterPro" id="IPR012967">
    <property type="entry name" value="COMT_dimerisation"/>
</dbReference>
<dbReference type="InterPro" id="IPR016461">
    <property type="entry name" value="COMT-like"/>
</dbReference>
<gene>
    <name evidence="8" type="ORF">VPNG_01611</name>
</gene>
<dbReference type="Pfam" id="PF00891">
    <property type="entry name" value="Methyltransf_2"/>
    <property type="match status" value="1"/>
</dbReference>
<dbReference type="Pfam" id="PF20684">
    <property type="entry name" value="Fung_rhodopsin"/>
    <property type="match status" value="1"/>
</dbReference>
<keyword evidence="4" id="KW-0812">Transmembrane</keyword>
<feature type="domain" description="O-methyltransferase C-terminal" evidence="5">
    <location>
        <begin position="397"/>
        <end position="538"/>
    </location>
</feature>
<keyword evidence="3" id="KW-0949">S-adenosyl-L-methionine</keyword>
<feature type="domain" description="O-methyltransferase dimerisation" evidence="6">
    <location>
        <begin position="226"/>
        <end position="294"/>
    </location>
</feature>
<keyword evidence="1" id="KW-0489">Methyltransferase</keyword>
<dbReference type="OrthoDB" id="3340390at2759"/>
<dbReference type="GO" id="GO:0046983">
    <property type="term" value="F:protein dimerization activity"/>
    <property type="evidence" value="ECO:0007669"/>
    <property type="project" value="InterPro"/>
</dbReference>
<accession>A0A423XKQ8</accession>
<protein>
    <submittedName>
        <fullName evidence="8">Uncharacterized protein</fullName>
    </submittedName>
</protein>
<dbReference type="InterPro" id="IPR001077">
    <property type="entry name" value="COMT_C"/>
</dbReference>
<sequence length="559" mass="61556">MGCTLFAAICAIIKTTKLNELENLADFSYATVDLVIWAVVEAAVIIIAACMPTLRPFFNKTLAKQEHGSESPGFFRRLGSLFTLTSKTSKVPSSEPPRWGSGLDSGYQGMRNAPAVKQSVGNDSSTAIWCTTETEIVLLIPYLFTFFAYLTTARPQCLFSMASSQAPEAILAQLQKTGAAFADKQPGSREQLLNLSHALIANLELPSEAIQRMGWAEPARAAHCRIAVELNLFELLKESGVTGLNSRELAAKSGAHEVLIARIMKHLAAMHIVGEAPDRTDGYTPTPLSNSLTEEKYRSGIIYTYDVAGPSFRGLPEYLKSIQYDLPTKLTDGPFQAAHKTQLPFFAWLDAHPPYLQVFNSYMSAYRAGRPSWVDSGFYPVADQLTKRFDPATSDVILVDVGGGLGHDLEELKVKHPSLPGKLVLQDRAEVIATVSANGSFEATAHDFFTPQPVKGARAYYLHSVLHDWGDDDCVKILEQLKPALRPGYSTVLINELVVPRQNPTWPITSMDQLMLVLGAMKERTEEHWEQILARAGLKIVRIYSYEMGSESLIEAELA</sequence>
<keyword evidence="4" id="KW-0472">Membrane</keyword>
<dbReference type="SUPFAM" id="SSF53335">
    <property type="entry name" value="S-adenosyl-L-methionine-dependent methyltransferases"/>
    <property type="match status" value="1"/>
</dbReference>
<evidence type="ECO:0000259" key="6">
    <source>
        <dbReference type="Pfam" id="PF08100"/>
    </source>
</evidence>
<dbReference type="Pfam" id="PF08100">
    <property type="entry name" value="Dimerisation"/>
    <property type="match status" value="1"/>
</dbReference>
<dbReference type="SUPFAM" id="SSF46785">
    <property type="entry name" value="Winged helix' DNA-binding domain"/>
    <property type="match status" value="1"/>
</dbReference>
<dbReference type="GO" id="GO:0032259">
    <property type="term" value="P:methylation"/>
    <property type="evidence" value="ECO:0007669"/>
    <property type="project" value="UniProtKB-KW"/>
</dbReference>
<dbReference type="GO" id="GO:0008171">
    <property type="term" value="F:O-methyltransferase activity"/>
    <property type="evidence" value="ECO:0007669"/>
    <property type="project" value="InterPro"/>
</dbReference>
<dbReference type="PROSITE" id="PS51683">
    <property type="entry name" value="SAM_OMT_II"/>
    <property type="match status" value="1"/>
</dbReference>